<evidence type="ECO:0000313" key="2">
    <source>
        <dbReference type="EMBL" id="MCK9685088.1"/>
    </source>
</evidence>
<evidence type="ECO:0000313" key="3">
    <source>
        <dbReference type="Proteomes" id="UP001139353"/>
    </source>
</evidence>
<name>A0A9X1YFH1_9BURK</name>
<dbReference type="AlphaFoldDB" id="A0A9X1YFH1"/>
<sequence>MPASAYPSDIVFTPSVKALQQARGSRHAYARMEQGRGFRTGIDDGMRGFIEAQTTLFMATANLDGQPYIQHRGGPPGFLHVLDEHTIAFADFTGNRQFVSTGNLADNPKAQLFLMDYAHRQRLKIWGEARVETDPALVERLMPAGYKARAEQAIVFTVKAWDANCPQHIPQLVPVDEVVPAIVERDARIAALEKELAALRNSA</sequence>
<dbReference type="PANTHER" id="PTHR42815">
    <property type="entry name" value="FAD-BINDING, PUTATIVE (AFU_ORTHOLOGUE AFUA_6G07600)-RELATED"/>
    <property type="match status" value="1"/>
</dbReference>
<dbReference type="InterPro" id="IPR011576">
    <property type="entry name" value="Pyridox_Oxase_N"/>
</dbReference>
<reference evidence="2" key="1">
    <citation type="submission" date="2021-11" db="EMBL/GenBank/DDBJ databases">
        <title>BS-T2-15 a new species belonging to the Comamonadaceae family isolated from the soil of a French oak forest.</title>
        <authorList>
            <person name="Mieszkin S."/>
            <person name="Alain K."/>
        </authorList>
    </citation>
    <scope>NUCLEOTIDE SEQUENCE</scope>
    <source>
        <strain evidence="2">BS-T2-15</strain>
    </source>
</reference>
<dbReference type="PANTHER" id="PTHR42815:SF2">
    <property type="entry name" value="FAD-BINDING, PUTATIVE (AFU_ORTHOLOGUE AFUA_6G07600)-RELATED"/>
    <property type="match status" value="1"/>
</dbReference>
<gene>
    <name evidence="2" type="ORF">LPC04_05120</name>
</gene>
<dbReference type="SUPFAM" id="SSF50475">
    <property type="entry name" value="FMN-binding split barrel"/>
    <property type="match status" value="1"/>
</dbReference>
<dbReference type="Pfam" id="PF01243">
    <property type="entry name" value="PNPOx_N"/>
    <property type="match status" value="1"/>
</dbReference>
<dbReference type="Gene3D" id="2.30.110.10">
    <property type="entry name" value="Electron Transport, Fmn-binding Protein, Chain A"/>
    <property type="match status" value="1"/>
</dbReference>
<accession>A0A9X1YFH1</accession>
<dbReference type="RefSeq" id="WP_275681101.1">
    <property type="nucleotide sequence ID" value="NZ_JAJLJH010000001.1"/>
</dbReference>
<dbReference type="EMBL" id="JAJLJH010000001">
    <property type="protein sequence ID" value="MCK9685088.1"/>
    <property type="molecule type" value="Genomic_DNA"/>
</dbReference>
<organism evidence="2 3">
    <name type="scientific">Scleromatobacter humisilvae</name>
    <dbReference type="NCBI Taxonomy" id="2897159"/>
    <lineage>
        <taxon>Bacteria</taxon>
        <taxon>Pseudomonadati</taxon>
        <taxon>Pseudomonadota</taxon>
        <taxon>Betaproteobacteria</taxon>
        <taxon>Burkholderiales</taxon>
        <taxon>Sphaerotilaceae</taxon>
        <taxon>Scleromatobacter</taxon>
    </lineage>
</organism>
<evidence type="ECO:0000259" key="1">
    <source>
        <dbReference type="Pfam" id="PF01243"/>
    </source>
</evidence>
<dbReference type="Proteomes" id="UP001139353">
    <property type="component" value="Unassembled WGS sequence"/>
</dbReference>
<protein>
    <submittedName>
        <fullName evidence="2">Pyridoxamine 5'-phosphate oxidase family protein</fullName>
    </submittedName>
</protein>
<keyword evidence="3" id="KW-1185">Reference proteome</keyword>
<dbReference type="InterPro" id="IPR012349">
    <property type="entry name" value="Split_barrel_FMN-bd"/>
</dbReference>
<comment type="caution">
    <text evidence="2">The sequence shown here is derived from an EMBL/GenBank/DDBJ whole genome shotgun (WGS) entry which is preliminary data.</text>
</comment>
<feature type="domain" description="Pyridoxamine 5'-phosphate oxidase N-terminal" evidence="1">
    <location>
        <begin position="43"/>
        <end position="163"/>
    </location>
</feature>
<proteinExistence type="predicted"/>